<sequence>RHGTGTQRRALRPPPPADFDSCVHAMAMVQPVDMAVKANEILARFRPIAPKPALPASPAQAIDGAADRVLCHLQSRPCRARKRGRPSAVPVSAPAAAAKRKRAAYPVPLRCAAAATTDAVVSAATRAYVSVPGSACMPFASLPPATASTGGNLTMLSTMVAGDEEEEEERERDVPVERDLLRKLLEPKVISPRAMRPVGSTIHVESIVHGAVDAASCTAASKTAEEVEADVETDALPAVVTDSSNRVRLVNDAYKEMVGAPECLWLGAVAASRRISGEVALVVAEQATLPESPGGFSCTAKIEWECGGGERASFHAACDVSRLQCEYRHYLFAWRFRTADASSSGSSHRAGGDA</sequence>
<dbReference type="EnsemblPlants" id="AET2Gv20391400.1">
    <property type="protein sequence ID" value="AET2Gv20391400.1"/>
    <property type="gene ID" value="AET2Gv20391400"/>
</dbReference>
<reference evidence="3" key="2">
    <citation type="journal article" date="2017" name="Nat. Plants">
        <title>The Aegilops tauschii genome reveals multiple impacts of transposons.</title>
        <authorList>
            <person name="Zhao G."/>
            <person name="Zou C."/>
            <person name="Li K."/>
            <person name="Wang K."/>
            <person name="Li T."/>
            <person name="Gao L."/>
            <person name="Zhang X."/>
            <person name="Wang H."/>
            <person name="Yang Z."/>
            <person name="Liu X."/>
            <person name="Jiang W."/>
            <person name="Mao L."/>
            <person name="Kong X."/>
            <person name="Jiao Y."/>
            <person name="Jia J."/>
        </authorList>
    </citation>
    <scope>NUCLEOTIDE SEQUENCE [LARGE SCALE GENOMIC DNA]</scope>
    <source>
        <strain evidence="3">cv. AL8/78</strain>
    </source>
</reference>
<evidence type="ECO:0000259" key="1">
    <source>
        <dbReference type="Pfam" id="PF25821"/>
    </source>
</evidence>
<reference evidence="2" key="4">
    <citation type="submission" date="2019-03" db="UniProtKB">
        <authorList>
            <consortium name="EnsemblPlants"/>
        </authorList>
    </citation>
    <scope>IDENTIFICATION</scope>
</reference>
<dbReference type="PANTHER" id="PTHR33595">
    <property type="entry name" value="VON WILLEBRAND FACTOR A DOMAIN PROTEIN"/>
    <property type="match status" value="1"/>
</dbReference>
<dbReference type="InterPro" id="IPR057710">
    <property type="entry name" value="DUF7950"/>
</dbReference>
<evidence type="ECO:0000313" key="2">
    <source>
        <dbReference type="EnsemblPlants" id="AET2Gv20391400.1"/>
    </source>
</evidence>
<protein>
    <recommendedName>
        <fullName evidence="1">DUF7950 domain-containing protein</fullName>
    </recommendedName>
</protein>
<keyword evidence="3" id="KW-1185">Reference proteome</keyword>
<reference evidence="2" key="3">
    <citation type="journal article" date="2017" name="Nature">
        <title>Genome sequence of the progenitor of the wheat D genome Aegilops tauschii.</title>
        <authorList>
            <person name="Luo M.C."/>
            <person name="Gu Y.Q."/>
            <person name="Puiu D."/>
            <person name="Wang H."/>
            <person name="Twardziok S.O."/>
            <person name="Deal K.R."/>
            <person name="Huo N."/>
            <person name="Zhu T."/>
            <person name="Wang L."/>
            <person name="Wang Y."/>
            <person name="McGuire P.E."/>
            <person name="Liu S."/>
            <person name="Long H."/>
            <person name="Ramasamy R.K."/>
            <person name="Rodriguez J.C."/>
            <person name="Van S.L."/>
            <person name="Yuan L."/>
            <person name="Wang Z."/>
            <person name="Xia Z."/>
            <person name="Xiao L."/>
            <person name="Anderson O.D."/>
            <person name="Ouyang S."/>
            <person name="Liang Y."/>
            <person name="Zimin A.V."/>
            <person name="Pertea G."/>
            <person name="Qi P."/>
            <person name="Bennetzen J.L."/>
            <person name="Dai X."/>
            <person name="Dawson M.W."/>
            <person name="Muller H.G."/>
            <person name="Kugler K."/>
            <person name="Rivarola-Duarte L."/>
            <person name="Spannagl M."/>
            <person name="Mayer K.F.X."/>
            <person name="Lu F.H."/>
            <person name="Bevan M.W."/>
            <person name="Leroy P."/>
            <person name="Li P."/>
            <person name="You F.M."/>
            <person name="Sun Q."/>
            <person name="Liu Z."/>
            <person name="Lyons E."/>
            <person name="Wicker T."/>
            <person name="Salzberg S.L."/>
            <person name="Devos K.M."/>
            <person name="Dvorak J."/>
        </authorList>
    </citation>
    <scope>NUCLEOTIDE SEQUENCE [LARGE SCALE GENOMIC DNA]</scope>
    <source>
        <strain evidence="2">cv. AL8/78</strain>
    </source>
</reference>
<evidence type="ECO:0000313" key="3">
    <source>
        <dbReference type="Proteomes" id="UP000015105"/>
    </source>
</evidence>
<dbReference type="STRING" id="200361.A0A453B779"/>
<dbReference type="AlphaFoldDB" id="A0A453B779"/>
<feature type="domain" description="DUF7950" evidence="1">
    <location>
        <begin position="199"/>
        <end position="339"/>
    </location>
</feature>
<name>A0A453B779_AEGTS</name>
<proteinExistence type="predicted"/>
<dbReference type="PANTHER" id="PTHR33595:SF3">
    <property type="entry name" value="PAS DOMAIN-CONTAINING PROTEIN"/>
    <property type="match status" value="1"/>
</dbReference>
<reference evidence="2" key="5">
    <citation type="journal article" date="2021" name="G3 (Bethesda)">
        <title>Aegilops tauschii genome assembly Aet v5.0 features greater sequence contiguity and improved annotation.</title>
        <authorList>
            <person name="Wang L."/>
            <person name="Zhu T."/>
            <person name="Rodriguez J.C."/>
            <person name="Deal K.R."/>
            <person name="Dubcovsky J."/>
            <person name="McGuire P.E."/>
            <person name="Lux T."/>
            <person name="Spannagl M."/>
            <person name="Mayer K.F.X."/>
            <person name="Baldrich P."/>
            <person name="Meyers B.C."/>
            <person name="Huo N."/>
            <person name="Gu Y.Q."/>
            <person name="Zhou H."/>
            <person name="Devos K.M."/>
            <person name="Bennetzen J.L."/>
            <person name="Unver T."/>
            <person name="Budak H."/>
            <person name="Gulick P.J."/>
            <person name="Galiba G."/>
            <person name="Kalapos B."/>
            <person name="Nelson D.R."/>
            <person name="Li P."/>
            <person name="You F.M."/>
            <person name="Luo M.C."/>
            <person name="Dvorak J."/>
        </authorList>
    </citation>
    <scope>NUCLEOTIDE SEQUENCE [LARGE SCALE GENOMIC DNA]</scope>
    <source>
        <strain evidence="2">cv. AL8/78</strain>
    </source>
</reference>
<organism evidence="2 3">
    <name type="scientific">Aegilops tauschii subsp. strangulata</name>
    <name type="common">Goatgrass</name>
    <dbReference type="NCBI Taxonomy" id="200361"/>
    <lineage>
        <taxon>Eukaryota</taxon>
        <taxon>Viridiplantae</taxon>
        <taxon>Streptophyta</taxon>
        <taxon>Embryophyta</taxon>
        <taxon>Tracheophyta</taxon>
        <taxon>Spermatophyta</taxon>
        <taxon>Magnoliopsida</taxon>
        <taxon>Liliopsida</taxon>
        <taxon>Poales</taxon>
        <taxon>Poaceae</taxon>
        <taxon>BOP clade</taxon>
        <taxon>Pooideae</taxon>
        <taxon>Triticodae</taxon>
        <taxon>Triticeae</taxon>
        <taxon>Triticinae</taxon>
        <taxon>Aegilops</taxon>
    </lineage>
</organism>
<dbReference type="Proteomes" id="UP000015105">
    <property type="component" value="Chromosome 2D"/>
</dbReference>
<accession>A0A453B779</accession>
<dbReference type="Pfam" id="PF25821">
    <property type="entry name" value="DUF7950"/>
    <property type="match status" value="1"/>
</dbReference>
<dbReference type="Gramene" id="AET2Gv20391400.1">
    <property type="protein sequence ID" value="AET2Gv20391400.1"/>
    <property type="gene ID" value="AET2Gv20391400"/>
</dbReference>
<reference evidence="3" key="1">
    <citation type="journal article" date="2014" name="Science">
        <title>Ancient hybridizations among the ancestral genomes of bread wheat.</title>
        <authorList>
            <consortium name="International Wheat Genome Sequencing Consortium,"/>
            <person name="Marcussen T."/>
            <person name="Sandve S.R."/>
            <person name="Heier L."/>
            <person name="Spannagl M."/>
            <person name="Pfeifer M."/>
            <person name="Jakobsen K.S."/>
            <person name="Wulff B.B."/>
            <person name="Steuernagel B."/>
            <person name="Mayer K.F."/>
            <person name="Olsen O.A."/>
        </authorList>
    </citation>
    <scope>NUCLEOTIDE SEQUENCE [LARGE SCALE GENOMIC DNA]</scope>
    <source>
        <strain evidence="3">cv. AL8/78</strain>
    </source>
</reference>